<gene>
    <name evidence="2" type="ORF">SAMN05428964_106149</name>
</gene>
<evidence type="ECO:0000259" key="1">
    <source>
        <dbReference type="Pfam" id="PF06890"/>
    </source>
</evidence>
<dbReference type="Pfam" id="PF06890">
    <property type="entry name" value="Phage_Mu_Gp45"/>
    <property type="match status" value="1"/>
</dbReference>
<dbReference type="RefSeq" id="WP_097053079.1">
    <property type="nucleotide sequence ID" value="NZ_OBMM01000006.1"/>
</dbReference>
<dbReference type="AlphaFoldDB" id="A0A285TV23"/>
<name>A0A285TV23_9PROT</name>
<accession>A0A285TV23</accession>
<dbReference type="InterPro" id="IPR053861">
    <property type="entry name" value="Phage_Mu_Gp45_N"/>
</dbReference>
<proteinExistence type="predicted"/>
<evidence type="ECO:0000313" key="2">
    <source>
        <dbReference type="EMBL" id="SOC28216.1"/>
    </source>
</evidence>
<organism evidence="2 3">
    <name type="scientific">Thalassospira xiamenensis</name>
    <dbReference type="NCBI Taxonomy" id="220697"/>
    <lineage>
        <taxon>Bacteria</taxon>
        <taxon>Pseudomonadati</taxon>
        <taxon>Pseudomonadota</taxon>
        <taxon>Alphaproteobacteria</taxon>
        <taxon>Rhodospirillales</taxon>
        <taxon>Thalassospiraceae</taxon>
        <taxon>Thalassospira</taxon>
    </lineage>
</organism>
<feature type="domain" description="Bacteriophage Mu Gp45 N-terminal" evidence="1">
    <location>
        <begin position="33"/>
        <end position="90"/>
    </location>
</feature>
<evidence type="ECO:0000313" key="3">
    <source>
        <dbReference type="Proteomes" id="UP000219068"/>
    </source>
</evidence>
<dbReference type="Proteomes" id="UP000219068">
    <property type="component" value="Unassembled WGS sequence"/>
</dbReference>
<protein>
    <submittedName>
        <fullName evidence="2">Phage baseplate assembly protein V</fullName>
    </submittedName>
</protein>
<sequence length="209" mass="22389">MNIEKLKSSLADIRTRIRMLFTRAAVTYVYEIEDGKMRLVQVRGLGLNDEVEHAEPYGLAMYPLQGSEAFLSSILGQHAHLVGTLIADPRYRPGGDKPGEVILYSRWGQTIWLHDDGTLRVSAPNTVEVTAPEVTTNAPTVNVNATDVNITANNVAISAQSASLDCSDISFGGEGGQPVARVGDLVEITAGSSAGTYQIISGSDKMRVA</sequence>
<reference evidence="2 3" key="1">
    <citation type="submission" date="2017-08" db="EMBL/GenBank/DDBJ databases">
        <authorList>
            <person name="de Groot N.N."/>
        </authorList>
    </citation>
    <scope>NUCLEOTIDE SEQUENCE [LARGE SCALE GENOMIC DNA]</scope>
    <source>
        <strain evidence="2 3">USBA 78</strain>
    </source>
</reference>
<dbReference type="EMBL" id="OBMM01000006">
    <property type="protein sequence ID" value="SOC28216.1"/>
    <property type="molecule type" value="Genomic_DNA"/>
</dbReference>